<dbReference type="RefSeq" id="XP_036632341.1">
    <property type="nucleotide sequence ID" value="XM_036776322.1"/>
</dbReference>
<protein>
    <submittedName>
        <fullName evidence="2">Uncharacterized protein</fullName>
    </submittedName>
</protein>
<evidence type="ECO:0000313" key="3">
    <source>
        <dbReference type="Proteomes" id="UP000623687"/>
    </source>
</evidence>
<keyword evidence="3" id="KW-1185">Reference proteome</keyword>
<dbReference type="AlphaFoldDB" id="A0A8H6ZWU8"/>
<feature type="region of interest" description="Disordered" evidence="1">
    <location>
        <begin position="368"/>
        <end position="391"/>
    </location>
</feature>
<feature type="region of interest" description="Disordered" evidence="1">
    <location>
        <begin position="530"/>
        <end position="581"/>
    </location>
</feature>
<feature type="compositionally biased region" description="Acidic residues" evidence="1">
    <location>
        <begin position="243"/>
        <end position="257"/>
    </location>
</feature>
<name>A0A8H6ZWU8_PLEOS</name>
<dbReference type="Proteomes" id="UP000623687">
    <property type="component" value="Unassembled WGS sequence"/>
</dbReference>
<dbReference type="GeneID" id="59376599"/>
<organism evidence="2 3">
    <name type="scientific">Pleurotus ostreatus</name>
    <name type="common">Oyster mushroom</name>
    <name type="synonym">White-rot fungus</name>
    <dbReference type="NCBI Taxonomy" id="5322"/>
    <lineage>
        <taxon>Eukaryota</taxon>
        <taxon>Fungi</taxon>
        <taxon>Dikarya</taxon>
        <taxon>Basidiomycota</taxon>
        <taxon>Agaricomycotina</taxon>
        <taxon>Agaricomycetes</taxon>
        <taxon>Agaricomycetidae</taxon>
        <taxon>Agaricales</taxon>
        <taxon>Pleurotineae</taxon>
        <taxon>Pleurotaceae</taxon>
        <taxon>Pleurotus</taxon>
    </lineage>
</organism>
<feature type="region of interest" description="Disordered" evidence="1">
    <location>
        <begin position="241"/>
        <end position="271"/>
    </location>
</feature>
<accession>A0A8H6ZWU8</accession>
<reference evidence="2" key="1">
    <citation type="submission" date="2019-07" db="EMBL/GenBank/DDBJ databases">
        <authorList>
            <person name="Palmer J.M."/>
        </authorList>
    </citation>
    <scope>NUCLEOTIDE SEQUENCE</scope>
    <source>
        <strain evidence="2">PC9</strain>
    </source>
</reference>
<dbReference type="VEuPathDB" id="FungiDB:PC9H_006781"/>
<evidence type="ECO:0000313" key="2">
    <source>
        <dbReference type="EMBL" id="KAF7431063.1"/>
    </source>
</evidence>
<comment type="caution">
    <text evidence="2">The sequence shown here is derived from an EMBL/GenBank/DDBJ whole genome shotgun (WGS) entry which is preliminary data.</text>
</comment>
<proteinExistence type="predicted"/>
<dbReference type="EMBL" id="JACETU010000004">
    <property type="protein sequence ID" value="KAF7431063.1"/>
    <property type="molecule type" value="Genomic_DNA"/>
</dbReference>
<dbReference type="OrthoDB" id="3226250at2759"/>
<sequence length="581" mass="66457">MGAKIHTLIEKPFGPYPQYQILADKWQPSSTKIPTLTDVFLYANGRVIGLDDTEVLYPPPASVPHPAKSDIQWYGVLTVDKLKWLSDQGRAWLEADLQKRDIDLHINKASSGLTLDALYGSKKDEGLKIRVYLQGEKHASITYFVDNVHPTKMILTSRLYRPATRPTDAIQRRYIVESLDIDMIPTSRNFLARYQLLASMEHIVSTDPSPPPRALRDIEYWISGYLRCRPAIEQHRRYIFAPPDDDADDADDRDDDPNHDPNPGEPTTPRYLRHLHRCTVAGMFAAQAEWMLAQQLGPQPERRIVDLRVWYAFCAEVRHIRSKVPESGGWGRPYGYKEKDADNGKTLKEFIQKKFFVPDSRIKRLEKACKKSSTLPTRTPTPEREDTRPSPVALQHHYDSDFTDNLSSSSEASDPDSTSITSIPMADLASVPAFCFTRPSLPAGIFFWKCPGHGCDFRLDLMHPDKSSATIDPRHIAWLKNPQSWRNTAEPRLRERFDAIVSAHYLQHIRAVDLDYEIVLEAQRITFSRKRAPTPERTPPPPPRKKIKVEEVEPTTHYPRLSRSRQSSNRPTPGASRVFIR</sequence>
<evidence type="ECO:0000256" key="1">
    <source>
        <dbReference type="SAM" id="MobiDB-lite"/>
    </source>
</evidence>
<gene>
    <name evidence="2" type="ORF">PC9H_006781</name>
</gene>